<keyword evidence="2 5" id="KW-0812">Transmembrane</keyword>
<reference evidence="6 7" key="1">
    <citation type="submission" date="2020-08" db="EMBL/GenBank/DDBJ databases">
        <title>Genomic Encyclopedia of Type Strains, Phase IV (KMG-IV): sequencing the most valuable type-strain genomes for metagenomic binning, comparative biology and taxonomic classification.</title>
        <authorList>
            <person name="Goeker M."/>
        </authorList>
    </citation>
    <scope>NUCLEOTIDE SEQUENCE [LARGE SCALE GENOMIC DNA]</scope>
    <source>
        <strain evidence="6 7">DSM 105137</strain>
    </source>
</reference>
<organism evidence="6 7">
    <name type="scientific">Neolewinella aquimaris</name>
    <dbReference type="NCBI Taxonomy" id="1835722"/>
    <lineage>
        <taxon>Bacteria</taxon>
        <taxon>Pseudomonadati</taxon>
        <taxon>Bacteroidota</taxon>
        <taxon>Saprospiria</taxon>
        <taxon>Saprospirales</taxon>
        <taxon>Lewinellaceae</taxon>
        <taxon>Neolewinella</taxon>
    </lineage>
</organism>
<dbReference type="GO" id="GO:0016020">
    <property type="term" value="C:membrane"/>
    <property type="evidence" value="ECO:0007669"/>
    <property type="project" value="UniProtKB-SubCell"/>
</dbReference>
<feature type="transmembrane region" description="Helical" evidence="5">
    <location>
        <begin position="232"/>
        <end position="251"/>
    </location>
</feature>
<feature type="transmembrane region" description="Helical" evidence="5">
    <location>
        <begin position="94"/>
        <end position="116"/>
    </location>
</feature>
<feature type="transmembrane region" description="Helical" evidence="5">
    <location>
        <begin position="6"/>
        <end position="24"/>
    </location>
</feature>
<keyword evidence="4 5" id="KW-0472">Membrane</keyword>
<evidence type="ECO:0000313" key="7">
    <source>
        <dbReference type="Proteomes" id="UP000576209"/>
    </source>
</evidence>
<feature type="transmembrane region" description="Helical" evidence="5">
    <location>
        <begin position="167"/>
        <end position="185"/>
    </location>
</feature>
<keyword evidence="7" id="KW-1185">Reference proteome</keyword>
<dbReference type="InterPro" id="IPR002657">
    <property type="entry name" value="BilAc:Na_symport/Acr3"/>
</dbReference>
<dbReference type="AlphaFoldDB" id="A0A840E8M4"/>
<dbReference type="RefSeq" id="WP_183494670.1">
    <property type="nucleotide sequence ID" value="NZ_JACIFF010000002.1"/>
</dbReference>
<keyword evidence="3 5" id="KW-1133">Transmembrane helix</keyword>
<dbReference type="Pfam" id="PF01758">
    <property type="entry name" value="SBF"/>
    <property type="match status" value="1"/>
</dbReference>
<dbReference type="PANTHER" id="PTHR10361:SF28">
    <property type="entry name" value="P3 PROTEIN-RELATED"/>
    <property type="match status" value="1"/>
</dbReference>
<dbReference type="PANTHER" id="PTHR10361">
    <property type="entry name" value="SODIUM-BILE ACID COTRANSPORTER"/>
    <property type="match status" value="1"/>
</dbReference>
<feature type="transmembrane region" description="Helical" evidence="5">
    <location>
        <begin position="205"/>
        <end position="225"/>
    </location>
</feature>
<feature type="transmembrane region" description="Helical" evidence="5">
    <location>
        <begin position="136"/>
        <end position="155"/>
    </location>
</feature>
<dbReference type="EMBL" id="JACIFF010000002">
    <property type="protein sequence ID" value="MBB4078418.1"/>
    <property type="molecule type" value="Genomic_DNA"/>
</dbReference>
<dbReference type="Proteomes" id="UP000576209">
    <property type="component" value="Unassembled WGS sequence"/>
</dbReference>
<sequence length="296" mass="31833">MIDILITIVLALIMFSIGLSLKTVDFRHLFIAPRVLSYGLFLQLMVLPALAFTVVGLADLPPAFSIGFLILSACPGGLSSNFISFLLRANTALAVSLTICNSTVAMFSVPFIINLALEIYQPGTGATHLPMVPTALRLFAIVLLPVLAGMGARHLFPRRSEVIQPHLRRLAMVLLGLVFTLKLLAPASHGGSAFTLTEVGQILPVALLINLLALSTGRIGGALFGLDTNNQITLGVEIGIQNTSLAFLIAGSFLGNDEAIKPALIYAMFTFFTALGYGLLLKPRMYRRIRKDLTGW</sequence>
<evidence type="ECO:0000256" key="5">
    <source>
        <dbReference type="SAM" id="Phobius"/>
    </source>
</evidence>
<comment type="caution">
    <text evidence="6">The sequence shown here is derived from an EMBL/GenBank/DDBJ whole genome shotgun (WGS) entry which is preliminary data.</text>
</comment>
<evidence type="ECO:0000313" key="6">
    <source>
        <dbReference type="EMBL" id="MBB4078418.1"/>
    </source>
</evidence>
<evidence type="ECO:0000256" key="4">
    <source>
        <dbReference type="ARBA" id="ARBA00023136"/>
    </source>
</evidence>
<feature type="transmembrane region" description="Helical" evidence="5">
    <location>
        <begin position="64"/>
        <end position="87"/>
    </location>
</feature>
<proteinExistence type="predicted"/>
<accession>A0A840E8M4</accession>
<gene>
    <name evidence="6" type="ORF">GGR28_001031</name>
</gene>
<feature type="transmembrane region" description="Helical" evidence="5">
    <location>
        <begin position="263"/>
        <end position="281"/>
    </location>
</feature>
<evidence type="ECO:0000256" key="1">
    <source>
        <dbReference type="ARBA" id="ARBA00004141"/>
    </source>
</evidence>
<name>A0A840E8M4_9BACT</name>
<dbReference type="InterPro" id="IPR004710">
    <property type="entry name" value="Bilac:Na_transpt"/>
</dbReference>
<feature type="transmembrane region" description="Helical" evidence="5">
    <location>
        <begin position="36"/>
        <end position="58"/>
    </location>
</feature>
<protein>
    <submittedName>
        <fullName evidence="6">BASS family bile acid:Na+ symporter</fullName>
    </submittedName>
</protein>
<evidence type="ECO:0000256" key="3">
    <source>
        <dbReference type="ARBA" id="ARBA00022989"/>
    </source>
</evidence>
<dbReference type="InterPro" id="IPR038770">
    <property type="entry name" value="Na+/solute_symporter_sf"/>
</dbReference>
<dbReference type="Gene3D" id="1.20.1530.20">
    <property type="match status" value="1"/>
</dbReference>
<comment type="subcellular location">
    <subcellularLocation>
        <location evidence="1">Membrane</location>
        <topology evidence="1">Multi-pass membrane protein</topology>
    </subcellularLocation>
</comment>
<evidence type="ECO:0000256" key="2">
    <source>
        <dbReference type="ARBA" id="ARBA00022692"/>
    </source>
</evidence>